<evidence type="ECO:0000313" key="10">
    <source>
        <dbReference type="Proteomes" id="UP000242763"/>
    </source>
</evidence>
<evidence type="ECO:0000256" key="6">
    <source>
        <dbReference type="ARBA" id="ARBA00022840"/>
    </source>
</evidence>
<dbReference type="AlphaFoldDB" id="A0A1I3SD63"/>
<comment type="subcellular location">
    <subcellularLocation>
        <location evidence="1">Cell inner membrane</location>
        <topology evidence="1">Peripheral membrane protein</topology>
    </subcellularLocation>
</comment>
<dbReference type="InterPro" id="IPR027417">
    <property type="entry name" value="P-loop_NTPase"/>
</dbReference>
<reference evidence="10" key="1">
    <citation type="submission" date="2016-10" db="EMBL/GenBank/DDBJ databases">
        <authorList>
            <person name="Varghese N."/>
            <person name="Submissions S."/>
        </authorList>
    </citation>
    <scope>NUCLEOTIDE SEQUENCE [LARGE SCALE GENOMIC DNA]</scope>
    <source>
        <strain evidence="10">DSM 21857</strain>
    </source>
</reference>
<dbReference type="Proteomes" id="UP000242763">
    <property type="component" value="Unassembled WGS sequence"/>
</dbReference>
<dbReference type="GO" id="GO:0005524">
    <property type="term" value="F:ATP binding"/>
    <property type="evidence" value="ECO:0007669"/>
    <property type="project" value="UniProtKB-KW"/>
</dbReference>
<keyword evidence="3" id="KW-0813">Transport</keyword>
<dbReference type="GO" id="GO:0015833">
    <property type="term" value="P:peptide transport"/>
    <property type="evidence" value="ECO:0007669"/>
    <property type="project" value="InterPro"/>
</dbReference>
<evidence type="ECO:0000256" key="5">
    <source>
        <dbReference type="ARBA" id="ARBA00022741"/>
    </source>
</evidence>
<evidence type="ECO:0000256" key="2">
    <source>
        <dbReference type="ARBA" id="ARBA00005417"/>
    </source>
</evidence>
<evidence type="ECO:0000256" key="4">
    <source>
        <dbReference type="ARBA" id="ARBA00022475"/>
    </source>
</evidence>
<dbReference type="InterPro" id="IPR013563">
    <property type="entry name" value="Oligopep_ABC_C"/>
</dbReference>
<keyword evidence="5" id="KW-0547">Nucleotide-binding</keyword>
<dbReference type="CDD" id="cd03257">
    <property type="entry name" value="ABC_NikE_OppD_transporters"/>
    <property type="match status" value="1"/>
</dbReference>
<comment type="similarity">
    <text evidence="2">Belongs to the ABC transporter superfamily.</text>
</comment>
<dbReference type="Pfam" id="PF08352">
    <property type="entry name" value="oligo_HPY"/>
    <property type="match status" value="1"/>
</dbReference>
<keyword evidence="10" id="KW-1185">Reference proteome</keyword>
<feature type="domain" description="ABC transporter" evidence="8">
    <location>
        <begin position="24"/>
        <end position="275"/>
    </location>
</feature>
<organism evidence="9 10">
    <name type="scientific">Aquamicrobium aerolatum DSM 21857</name>
    <dbReference type="NCBI Taxonomy" id="1121003"/>
    <lineage>
        <taxon>Bacteria</taxon>
        <taxon>Pseudomonadati</taxon>
        <taxon>Pseudomonadota</taxon>
        <taxon>Alphaproteobacteria</taxon>
        <taxon>Hyphomicrobiales</taxon>
        <taxon>Phyllobacteriaceae</taxon>
        <taxon>Aerobium</taxon>
    </lineage>
</organism>
<dbReference type="InterPro" id="IPR050388">
    <property type="entry name" value="ABC_Ni/Peptide_Import"/>
</dbReference>
<gene>
    <name evidence="9" type="ORF">SAMN03080618_03326</name>
</gene>
<keyword evidence="6 9" id="KW-0067">ATP-binding</keyword>
<dbReference type="SUPFAM" id="SSF52540">
    <property type="entry name" value="P-loop containing nucleoside triphosphate hydrolases"/>
    <property type="match status" value="1"/>
</dbReference>
<sequence length="349" mass="37897">MVQPQTKVMDETAPPQASREGAVLEVKGLRTVFRQRGVDVSVVNDVNFDIRAGETVALVGESGSGKSVSALSVMRLVPSPKGRIAGGQVLLDGEDLLRLDEPAMRGIRGKTIGMVFQEPMTSLNPIHTIGRQLGEGLRIHLGLTGKAARERSIELLDSVGIPRPAERLHAYPHQLSGGMCQRVMIAIALSCEPRILLADEPTTALDVTTQAQILELMDARARALGTATLLITHDLGIVARYASRVNVMYAGRIVEQGEARQLYDNPRHPYTRGLLESVPRLDRPRRQELPAIEGLPPSPGSLPQGCPFQPRCPFRQEICGQPQALREISPGRRVACIRADELSPFDGAA</sequence>
<dbReference type="InterPro" id="IPR017871">
    <property type="entry name" value="ABC_transporter-like_CS"/>
</dbReference>
<dbReference type="Gene3D" id="3.40.50.300">
    <property type="entry name" value="P-loop containing nucleotide triphosphate hydrolases"/>
    <property type="match status" value="1"/>
</dbReference>
<evidence type="ECO:0000256" key="1">
    <source>
        <dbReference type="ARBA" id="ARBA00004417"/>
    </source>
</evidence>
<evidence type="ECO:0000256" key="3">
    <source>
        <dbReference type="ARBA" id="ARBA00022448"/>
    </source>
</evidence>
<evidence type="ECO:0000259" key="8">
    <source>
        <dbReference type="PROSITE" id="PS50893"/>
    </source>
</evidence>
<keyword evidence="4" id="KW-1003">Cell membrane</keyword>
<dbReference type="FunFam" id="3.40.50.300:FF:000016">
    <property type="entry name" value="Oligopeptide ABC transporter ATP-binding component"/>
    <property type="match status" value="1"/>
</dbReference>
<dbReference type="PANTHER" id="PTHR43297">
    <property type="entry name" value="OLIGOPEPTIDE TRANSPORT ATP-BINDING PROTEIN APPD"/>
    <property type="match status" value="1"/>
</dbReference>
<name>A0A1I3SD63_9HYPH</name>
<dbReference type="PROSITE" id="PS00211">
    <property type="entry name" value="ABC_TRANSPORTER_1"/>
    <property type="match status" value="1"/>
</dbReference>
<dbReference type="SMART" id="SM00382">
    <property type="entry name" value="AAA"/>
    <property type="match status" value="1"/>
</dbReference>
<dbReference type="InterPro" id="IPR003593">
    <property type="entry name" value="AAA+_ATPase"/>
</dbReference>
<accession>A0A1I3SD63</accession>
<proteinExistence type="inferred from homology"/>
<dbReference type="GO" id="GO:0055085">
    <property type="term" value="P:transmembrane transport"/>
    <property type="evidence" value="ECO:0007669"/>
    <property type="project" value="UniProtKB-ARBA"/>
</dbReference>
<dbReference type="EMBL" id="FORF01000029">
    <property type="protein sequence ID" value="SFJ56330.1"/>
    <property type="molecule type" value="Genomic_DNA"/>
</dbReference>
<evidence type="ECO:0000256" key="7">
    <source>
        <dbReference type="ARBA" id="ARBA00023136"/>
    </source>
</evidence>
<dbReference type="GO" id="GO:0016887">
    <property type="term" value="F:ATP hydrolysis activity"/>
    <property type="evidence" value="ECO:0007669"/>
    <property type="project" value="InterPro"/>
</dbReference>
<dbReference type="PANTHER" id="PTHR43297:SF2">
    <property type="entry name" value="DIPEPTIDE TRANSPORT ATP-BINDING PROTEIN DPPD"/>
    <property type="match status" value="1"/>
</dbReference>
<protein>
    <submittedName>
        <fullName evidence="9">Oligopeptide transport system ATP-binding protein</fullName>
    </submittedName>
</protein>
<dbReference type="Pfam" id="PF00005">
    <property type="entry name" value="ABC_tran"/>
    <property type="match status" value="1"/>
</dbReference>
<dbReference type="NCBIfam" id="TIGR01727">
    <property type="entry name" value="oligo_HPY"/>
    <property type="match status" value="1"/>
</dbReference>
<dbReference type="GO" id="GO:0005886">
    <property type="term" value="C:plasma membrane"/>
    <property type="evidence" value="ECO:0007669"/>
    <property type="project" value="UniProtKB-SubCell"/>
</dbReference>
<dbReference type="PROSITE" id="PS50893">
    <property type="entry name" value="ABC_TRANSPORTER_2"/>
    <property type="match status" value="1"/>
</dbReference>
<keyword evidence="7" id="KW-0472">Membrane</keyword>
<dbReference type="InterPro" id="IPR003439">
    <property type="entry name" value="ABC_transporter-like_ATP-bd"/>
</dbReference>
<dbReference type="STRING" id="1121003.SAMN03080618_03326"/>
<evidence type="ECO:0000313" key="9">
    <source>
        <dbReference type="EMBL" id="SFJ56330.1"/>
    </source>
</evidence>